<protein>
    <submittedName>
        <fullName evidence="2">Uncharacterized protein</fullName>
    </submittedName>
</protein>
<name>A0A9P4PPA6_9PLEO</name>
<gene>
    <name evidence="2" type="ORF">P171DRAFT_357484</name>
</gene>
<evidence type="ECO:0000256" key="1">
    <source>
        <dbReference type="SAM" id="Phobius"/>
    </source>
</evidence>
<sequence length="162" mass="18236">MADGRAILSTILYCLWLPISKILSAVVFILSPFWALAQFIFLPVAYLLKTIYAFVSFPFRLHLLERIETIYIWVGVAGLIGCIAGTVLFLVFRFLASAFHLDGTTDAQSRASGRTVKEFRAMRRVKKEPHTGSPSGRRLDKVAALRRRGLSSQPILEEESEF</sequence>
<accession>A0A9P4PPA6</accession>
<dbReference type="Proteomes" id="UP000799764">
    <property type="component" value="Unassembled WGS sequence"/>
</dbReference>
<reference evidence="2" key="1">
    <citation type="journal article" date="2020" name="Stud. Mycol.">
        <title>101 Dothideomycetes genomes: a test case for predicting lifestyles and emergence of pathogens.</title>
        <authorList>
            <person name="Haridas S."/>
            <person name="Albert R."/>
            <person name="Binder M."/>
            <person name="Bloem J."/>
            <person name="Labutti K."/>
            <person name="Salamov A."/>
            <person name="Andreopoulos B."/>
            <person name="Baker S."/>
            <person name="Barry K."/>
            <person name="Bills G."/>
            <person name="Bluhm B."/>
            <person name="Cannon C."/>
            <person name="Castanera R."/>
            <person name="Culley D."/>
            <person name="Daum C."/>
            <person name="Ezra D."/>
            <person name="Gonzalez J."/>
            <person name="Henrissat B."/>
            <person name="Kuo A."/>
            <person name="Liang C."/>
            <person name="Lipzen A."/>
            <person name="Lutzoni F."/>
            <person name="Magnuson J."/>
            <person name="Mondo S."/>
            <person name="Nolan M."/>
            <person name="Ohm R."/>
            <person name="Pangilinan J."/>
            <person name="Park H.-J."/>
            <person name="Ramirez L."/>
            <person name="Alfaro M."/>
            <person name="Sun H."/>
            <person name="Tritt A."/>
            <person name="Yoshinaga Y."/>
            <person name="Zwiers L.-H."/>
            <person name="Turgeon B."/>
            <person name="Goodwin S."/>
            <person name="Spatafora J."/>
            <person name="Crous P."/>
            <person name="Grigoriev I."/>
        </authorList>
    </citation>
    <scope>NUCLEOTIDE SEQUENCE</scope>
    <source>
        <strain evidence="2">CBS 690.94</strain>
    </source>
</reference>
<keyword evidence="1" id="KW-0472">Membrane</keyword>
<evidence type="ECO:0000313" key="3">
    <source>
        <dbReference type="Proteomes" id="UP000799764"/>
    </source>
</evidence>
<dbReference type="AlphaFoldDB" id="A0A9P4PPA6"/>
<comment type="caution">
    <text evidence="2">The sequence shown here is derived from an EMBL/GenBank/DDBJ whole genome shotgun (WGS) entry which is preliminary data.</text>
</comment>
<keyword evidence="1" id="KW-0812">Transmembrane</keyword>
<evidence type="ECO:0000313" key="2">
    <source>
        <dbReference type="EMBL" id="KAF2446441.1"/>
    </source>
</evidence>
<dbReference type="EMBL" id="MU001498">
    <property type="protein sequence ID" value="KAF2446441.1"/>
    <property type="molecule type" value="Genomic_DNA"/>
</dbReference>
<keyword evidence="1" id="KW-1133">Transmembrane helix</keyword>
<feature type="transmembrane region" description="Helical" evidence="1">
    <location>
        <begin position="71"/>
        <end position="95"/>
    </location>
</feature>
<dbReference type="OrthoDB" id="4502894at2759"/>
<organism evidence="2 3">
    <name type="scientific">Karstenula rhodostoma CBS 690.94</name>
    <dbReference type="NCBI Taxonomy" id="1392251"/>
    <lineage>
        <taxon>Eukaryota</taxon>
        <taxon>Fungi</taxon>
        <taxon>Dikarya</taxon>
        <taxon>Ascomycota</taxon>
        <taxon>Pezizomycotina</taxon>
        <taxon>Dothideomycetes</taxon>
        <taxon>Pleosporomycetidae</taxon>
        <taxon>Pleosporales</taxon>
        <taxon>Massarineae</taxon>
        <taxon>Didymosphaeriaceae</taxon>
        <taxon>Karstenula</taxon>
    </lineage>
</organism>
<feature type="transmembrane region" description="Helical" evidence="1">
    <location>
        <begin position="40"/>
        <end position="59"/>
    </location>
</feature>
<feature type="transmembrane region" description="Helical" evidence="1">
    <location>
        <begin position="12"/>
        <end position="34"/>
    </location>
</feature>
<keyword evidence="3" id="KW-1185">Reference proteome</keyword>
<proteinExistence type="predicted"/>